<evidence type="ECO:0000256" key="4">
    <source>
        <dbReference type="ARBA" id="ARBA00035302"/>
    </source>
</evidence>
<dbReference type="InterPro" id="IPR000114">
    <property type="entry name" value="Ribosomal_uL16_bact-type"/>
</dbReference>
<dbReference type="Proteomes" id="UP000274504">
    <property type="component" value="Unassembled WGS sequence"/>
</dbReference>
<gene>
    <name evidence="5" type="ORF">HDID_LOCUS8144</name>
</gene>
<dbReference type="GO" id="GO:0003735">
    <property type="term" value="F:structural constituent of ribosome"/>
    <property type="evidence" value="ECO:0007669"/>
    <property type="project" value="InterPro"/>
</dbReference>
<accession>A0A0R3SS97</accession>
<sequence>MFAFRGLTNVDVFLRKSADIIRFGVSTIHRYPLPHNERFYLKNYVARGELDDVEFPPDRRKLHPLPRTPILLGGERMYKYPRRHYDIRGPETINHLLRHNQFGIQALEGGELLIGHLDMIRNTINRKINEKRMFAVWRVPGPWKPKTQRSLGKRMGGGKGKIGNILFNPSHLADIHHYVTPVRANRILVELGGYLDWREAYYILSGVANLLPFGARFVSQDLLDTESKLEAYIAEKNVNPFYPPGKALLENYAGSRSFISPWHLEWGNTIFK</sequence>
<dbReference type="Pfam" id="PF00252">
    <property type="entry name" value="Ribosomal_L16"/>
    <property type="match status" value="1"/>
</dbReference>
<evidence type="ECO:0000313" key="7">
    <source>
        <dbReference type="WBParaSite" id="HDID_0000814601-mRNA-1"/>
    </source>
</evidence>
<dbReference type="PANTHER" id="PTHR12220:SF13">
    <property type="entry name" value="LARGE RIBOSOMAL SUBUNIT PROTEIN UL16M"/>
    <property type="match status" value="1"/>
</dbReference>
<evidence type="ECO:0000256" key="2">
    <source>
        <dbReference type="ARBA" id="ARBA00022980"/>
    </source>
</evidence>
<dbReference type="STRING" id="6216.A0A0R3SS97"/>
<dbReference type="AlphaFoldDB" id="A0A0R3SS97"/>
<organism evidence="7">
    <name type="scientific">Hymenolepis diminuta</name>
    <name type="common">Rat tapeworm</name>
    <dbReference type="NCBI Taxonomy" id="6216"/>
    <lineage>
        <taxon>Eukaryota</taxon>
        <taxon>Metazoa</taxon>
        <taxon>Spiralia</taxon>
        <taxon>Lophotrochozoa</taxon>
        <taxon>Platyhelminthes</taxon>
        <taxon>Cestoda</taxon>
        <taxon>Eucestoda</taxon>
        <taxon>Cyclophyllidea</taxon>
        <taxon>Hymenolepididae</taxon>
        <taxon>Hymenolepis</taxon>
    </lineage>
</organism>
<dbReference type="Gene3D" id="3.90.1170.10">
    <property type="entry name" value="Ribosomal protein L10e/L16"/>
    <property type="match status" value="1"/>
</dbReference>
<dbReference type="InterPro" id="IPR036920">
    <property type="entry name" value="Ribosomal_uL16_sf"/>
</dbReference>
<keyword evidence="3" id="KW-0687">Ribonucleoprotein</keyword>
<dbReference type="GO" id="GO:0019843">
    <property type="term" value="F:rRNA binding"/>
    <property type="evidence" value="ECO:0007669"/>
    <property type="project" value="InterPro"/>
</dbReference>
<evidence type="ECO:0000313" key="6">
    <source>
        <dbReference type="Proteomes" id="UP000274504"/>
    </source>
</evidence>
<dbReference type="PANTHER" id="PTHR12220">
    <property type="entry name" value="50S/60S RIBOSOMAL PROTEIN L16"/>
    <property type="match status" value="1"/>
</dbReference>
<dbReference type="OrthoDB" id="268521at2759"/>
<dbReference type="GO" id="GO:0032543">
    <property type="term" value="P:mitochondrial translation"/>
    <property type="evidence" value="ECO:0007669"/>
    <property type="project" value="TreeGrafter"/>
</dbReference>
<evidence type="ECO:0000256" key="3">
    <source>
        <dbReference type="ARBA" id="ARBA00023274"/>
    </source>
</evidence>
<evidence type="ECO:0000256" key="1">
    <source>
        <dbReference type="ARBA" id="ARBA00008931"/>
    </source>
</evidence>
<name>A0A0R3SS97_HYMDI</name>
<dbReference type="EMBL" id="UYSG01011035">
    <property type="protein sequence ID" value="VDL60462.1"/>
    <property type="molecule type" value="Genomic_DNA"/>
</dbReference>
<proteinExistence type="inferred from homology"/>
<dbReference type="SUPFAM" id="SSF54686">
    <property type="entry name" value="Ribosomal protein L16p/L10e"/>
    <property type="match status" value="1"/>
</dbReference>
<reference evidence="7" key="1">
    <citation type="submission" date="2017-02" db="UniProtKB">
        <authorList>
            <consortium name="WormBaseParasite"/>
        </authorList>
    </citation>
    <scope>IDENTIFICATION</scope>
</reference>
<evidence type="ECO:0000313" key="5">
    <source>
        <dbReference type="EMBL" id="VDL60462.1"/>
    </source>
</evidence>
<reference evidence="5 6" key="2">
    <citation type="submission" date="2018-11" db="EMBL/GenBank/DDBJ databases">
        <authorList>
            <consortium name="Pathogen Informatics"/>
        </authorList>
    </citation>
    <scope>NUCLEOTIDE SEQUENCE [LARGE SCALE GENOMIC DNA]</scope>
</reference>
<comment type="similarity">
    <text evidence="1">Belongs to the universal ribosomal protein uL16 family.</text>
</comment>
<keyword evidence="2" id="KW-0689">Ribosomal protein</keyword>
<dbReference type="InterPro" id="IPR047873">
    <property type="entry name" value="Ribosomal_uL16"/>
</dbReference>
<protein>
    <recommendedName>
        <fullName evidence="4">Large ribosomal subunit protein uL16m</fullName>
    </recommendedName>
</protein>
<dbReference type="WBParaSite" id="HDID_0000814601-mRNA-1">
    <property type="protein sequence ID" value="HDID_0000814601-mRNA-1"/>
    <property type="gene ID" value="HDID_0000814601"/>
</dbReference>
<dbReference type="GO" id="GO:0005762">
    <property type="term" value="C:mitochondrial large ribosomal subunit"/>
    <property type="evidence" value="ECO:0007669"/>
    <property type="project" value="TreeGrafter"/>
</dbReference>